<evidence type="ECO:0000313" key="1">
    <source>
        <dbReference type="EMBL" id="KAJ2798889.1"/>
    </source>
</evidence>
<accession>A0ACC1L199</accession>
<comment type="caution">
    <text evidence="1">The sequence shown here is derived from an EMBL/GenBank/DDBJ whole genome shotgun (WGS) entry which is preliminary data.</text>
</comment>
<dbReference type="Proteomes" id="UP001140096">
    <property type="component" value="Unassembled WGS sequence"/>
</dbReference>
<feature type="non-terminal residue" evidence="1">
    <location>
        <position position="90"/>
    </location>
</feature>
<organism evidence="1 2">
    <name type="scientific">Coemansia furcata</name>
    <dbReference type="NCBI Taxonomy" id="417177"/>
    <lineage>
        <taxon>Eukaryota</taxon>
        <taxon>Fungi</taxon>
        <taxon>Fungi incertae sedis</taxon>
        <taxon>Zoopagomycota</taxon>
        <taxon>Kickxellomycotina</taxon>
        <taxon>Kickxellomycetes</taxon>
        <taxon>Kickxellales</taxon>
        <taxon>Kickxellaceae</taxon>
        <taxon>Coemansia</taxon>
    </lineage>
</organism>
<reference evidence="1" key="1">
    <citation type="submission" date="2022-07" db="EMBL/GenBank/DDBJ databases">
        <title>Phylogenomic reconstructions and comparative analyses of Kickxellomycotina fungi.</title>
        <authorList>
            <person name="Reynolds N.K."/>
            <person name="Stajich J.E."/>
            <person name="Barry K."/>
            <person name="Grigoriev I.V."/>
            <person name="Crous P."/>
            <person name="Smith M.E."/>
        </authorList>
    </citation>
    <scope>NUCLEOTIDE SEQUENCE</scope>
    <source>
        <strain evidence="1">CBS 102833</strain>
    </source>
</reference>
<proteinExistence type="predicted"/>
<evidence type="ECO:0000313" key="2">
    <source>
        <dbReference type="Proteomes" id="UP001140096"/>
    </source>
</evidence>
<protein>
    <submittedName>
        <fullName evidence="1">Uncharacterized protein</fullName>
    </submittedName>
</protein>
<name>A0ACC1L199_9FUNG</name>
<gene>
    <name evidence="1" type="ORF">H4S07_005583</name>
</gene>
<dbReference type="EMBL" id="JANBUP010002814">
    <property type="protein sequence ID" value="KAJ2798889.1"/>
    <property type="molecule type" value="Genomic_DNA"/>
</dbReference>
<sequence>MSVIPVVSAEPAEPLTLTKKKTKKKRKHAADDDVQEPGADQSTSPHRKKDKQVKGDLKDGKKKKHKSKIIVKLEENIDAMTTNMDNSHTD</sequence>
<keyword evidence="2" id="KW-1185">Reference proteome</keyword>